<dbReference type="Proteomes" id="UP000255024">
    <property type="component" value="Unassembled WGS sequence"/>
</dbReference>
<dbReference type="RefSeq" id="WP_115090015.1">
    <property type="nucleotide sequence ID" value="NZ_CP068107.1"/>
</dbReference>
<proteinExistence type="predicted"/>
<evidence type="ECO:0000313" key="3">
    <source>
        <dbReference type="Proteomes" id="UP000255024"/>
    </source>
</evidence>
<name>A0A378RJ28_MYROD</name>
<sequence>MKTLLTRKELYDLLWNTPLNKIADDYNLTIQQIKDSCNANNIPLPQVGYWSKLKYNKQPSIAVLDNSIPFDHIINLQDYTNKKTIHKSDILKSFKKTKKDSSLDVLIQNYKEKDRNKDQKSSTIIIHTSDQQKKRAVNFMNSFIKLMRKRGFNFIEKHGVIVIDFKGITMSFSIREHRNRIPTSKGPYYYDSIYKHSGRLIFSAGPSYRSKEWTDSKTTKLEDKILNIIQAIELMAQEEYQWNIKAEESRIRREIEQQKRIEIEKIEKQEQAKFNILLSESKDYQACLQIRAYIQAIEQKAILDNNLTLELINWLNWAKSKVDAMDPLVKFNLLEF</sequence>
<protein>
    <submittedName>
        <fullName evidence="2">Uncharacterized protein</fullName>
    </submittedName>
</protein>
<evidence type="ECO:0000313" key="2">
    <source>
        <dbReference type="EMBL" id="STZ26984.1"/>
    </source>
</evidence>
<feature type="coiled-coil region" evidence="1">
    <location>
        <begin position="244"/>
        <end position="272"/>
    </location>
</feature>
<dbReference type="EMBL" id="UGQL01000001">
    <property type="protein sequence ID" value="STZ26984.1"/>
    <property type="molecule type" value="Genomic_DNA"/>
</dbReference>
<gene>
    <name evidence="2" type="ORF">NCTC11179_00511</name>
</gene>
<organism evidence="2 3">
    <name type="scientific">Myroides odoratus</name>
    <name type="common">Flavobacterium odoratum</name>
    <dbReference type="NCBI Taxonomy" id="256"/>
    <lineage>
        <taxon>Bacteria</taxon>
        <taxon>Pseudomonadati</taxon>
        <taxon>Bacteroidota</taxon>
        <taxon>Flavobacteriia</taxon>
        <taxon>Flavobacteriales</taxon>
        <taxon>Flavobacteriaceae</taxon>
        <taxon>Myroides</taxon>
    </lineage>
</organism>
<evidence type="ECO:0000256" key="1">
    <source>
        <dbReference type="SAM" id="Coils"/>
    </source>
</evidence>
<dbReference type="AlphaFoldDB" id="A0A378RJ28"/>
<accession>A0A378RJ28</accession>
<reference evidence="2 3" key="1">
    <citation type="submission" date="2018-06" db="EMBL/GenBank/DDBJ databases">
        <authorList>
            <consortium name="Pathogen Informatics"/>
            <person name="Doyle S."/>
        </authorList>
    </citation>
    <scope>NUCLEOTIDE SEQUENCE [LARGE SCALE GENOMIC DNA]</scope>
    <source>
        <strain evidence="2 3">NCTC11179</strain>
    </source>
</reference>
<keyword evidence="3" id="KW-1185">Reference proteome</keyword>
<keyword evidence="1" id="KW-0175">Coiled coil</keyword>